<organism evidence="6">
    <name type="scientific">Burkholderia orbicola (strain AU 1054)</name>
    <dbReference type="NCBI Taxonomy" id="331271"/>
    <lineage>
        <taxon>Bacteria</taxon>
        <taxon>Pseudomonadati</taxon>
        <taxon>Pseudomonadota</taxon>
        <taxon>Betaproteobacteria</taxon>
        <taxon>Burkholderiales</taxon>
        <taxon>Burkholderiaceae</taxon>
        <taxon>Burkholderia</taxon>
        <taxon>Burkholderia cepacia complex</taxon>
        <taxon>Burkholderia orbicola</taxon>
    </lineage>
</organism>
<sequence length="301" mass="32831">MEDSTLRDSFGGLTALIAVARAKSFTRAAVQLGVSQSAVSHAVRALEERLGARLLARNSRTVTPTEVGERLLHIVAPRLKEIDAEMSALSDLGGSPRGSIRVTAPDYPSRTILAPKLKEFLPKYPDIKVELSIDNRFVDLVAEQFDAGVRLGEAIAQDMIAVQIGPDVRFTVVGTKRYFATHAVPRTPGDLIHHSCVNLRLMAHGGLWAWEFEKGGRPVNVRVDGQLACNDIYECLAGAVAGLGLAYVPEDLAEPYIKAQHLIPVLTDWCPSWGGFYLYYPSRRQPSGAMALLVSALRHAH</sequence>
<dbReference type="GO" id="GO:0006351">
    <property type="term" value="P:DNA-templated transcription"/>
    <property type="evidence" value="ECO:0007669"/>
    <property type="project" value="TreeGrafter"/>
</dbReference>
<evidence type="ECO:0000256" key="1">
    <source>
        <dbReference type="ARBA" id="ARBA00009437"/>
    </source>
</evidence>
<proteinExistence type="inferred from homology"/>
<dbReference type="Gene3D" id="1.10.10.10">
    <property type="entry name" value="Winged helix-like DNA-binding domain superfamily/Winged helix DNA-binding domain"/>
    <property type="match status" value="1"/>
</dbReference>
<dbReference type="PRINTS" id="PR00039">
    <property type="entry name" value="HTHLYSR"/>
</dbReference>
<dbReference type="Gene3D" id="3.40.190.290">
    <property type="match status" value="1"/>
</dbReference>
<protein>
    <submittedName>
        <fullName evidence="6">Transcriptional regulator, LysR family</fullName>
    </submittedName>
</protein>
<dbReference type="InterPro" id="IPR005119">
    <property type="entry name" value="LysR_subst-bd"/>
</dbReference>
<keyword evidence="3" id="KW-0238">DNA-binding</keyword>
<keyword evidence="2" id="KW-0805">Transcription regulation</keyword>
<evidence type="ECO:0000256" key="3">
    <source>
        <dbReference type="ARBA" id="ARBA00023125"/>
    </source>
</evidence>
<dbReference type="AlphaFoldDB" id="A0A0H2Y0K2"/>
<reference evidence="6" key="1">
    <citation type="submission" date="2006-05" db="EMBL/GenBank/DDBJ databases">
        <title>Complete sequence of chromosome 2 of Burkholderia cenocepacia AU 1054.</title>
        <authorList>
            <consortium name="US DOE Joint Genome Institute"/>
            <person name="Copeland A."/>
            <person name="Lucas S."/>
            <person name="Lapidus A."/>
            <person name="Barry K."/>
            <person name="Detter J.C."/>
            <person name="Glavina del Rio T."/>
            <person name="Hammon N."/>
            <person name="Israni S."/>
            <person name="Dalin E."/>
            <person name="Tice H."/>
            <person name="Pitluck S."/>
            <person name="Chain P."/>
            <person name="Malfatti S."/>
            <person name="Shin M."/>
            <person name="Vergez L."/>
            <person name="Schmutz J."/>
            <person name="Larimer F."/>
            <person name="Land M."/>
            <person name="Hauser L."/>
            <person name="Kyrpides N."/>
            <person name="Lykidis A."/>
            <person name="LiPuma J.J."/>
            <person name="Konstantinidis K."/>
            <person name="Tiedje J.M."/>
            <person name="Richardson P."/>
        </authorList>
    </citation>
    <scope>NUCLEOTIDE SEQUENCE [LARGE SCALE GENOMIC DNA]</scope>
    <source>
        <strain evidence="6">AU 1054</strain>
    </source>
</reference>
<dbReference type="CDD" id="cd08474">
    <property type="entry name" value="PBP2_CrgA_like_5"/>
    <property type="match status" value="1"/>
</dbReference>
<dbReference type="PROSITE" id="PS50931">
    <property type="entry name" value="HTH_LYSR"/>
    <property type="match status" value="1"/>
</dbReference>
<evidence type="ECO:0000256" key="4">
    <source>
        <dbReference type="ARBA" id="ARBA00023163"/>
    </source>
</evidence>
<dbReference type="InterPro" id="IPR036390">
    <property type="entry name" value="WH_DNA-bd_sf"/>
</dbReference>
<evidence type="ECO:0000313" key="6">
    <source>
        <dbReference type="EMBL" id="ABF80350.1"/>
    </source>
</evidence>
<evidence type="ECO:0000256" key="2">
    <source>
        <dbReference type="ARBA" id="ARBA00023015"/>
    </source>
</evidence>
<dbReference type="EMBL" id="CP000379">
    <property type="protein sequence ID" value="ABF80350.1"/>
    <property type="molecule type" value="Genomic_DNA"/>
</dbReference>
<dbReference type="PANTHER" id="PTHR30537">
    <property type="entry name" value="HTH-TYPE TRANSCRIPTIONAL REGULATOR"/>
    <property type="match status" value="1"/>
</dbReference>
<dbReference type="FunFam" id="3.40.190.290:FF:000012">
    <property type="entry name" value="Transcriptional regulator, LysR family"/>
    <property type="match status" value="1"/>
</dbReference>
<dbReference type="InterPro" id="IPR036388">
    <property type="entry name" value="WH-like_DNA-bd_sf"/>
</dbReference>
<dbReference type="InterPro" id="IPR000847">
    <property type="entry name" value="LysR_HTH_N"/>
</dbReference>
<dbReference type="Pfam" id="PF03466">
    <property type="entry name" value="LysR_substrate"/>
    <property type="match status" value="1"/>
</dbReference>
<dbReference type="InterPro" id="IPR058163">
    <property type="entry name" value="LysR-type_TF_proteobact-type"/>
</dbReference>
<accession>A0A0H2Y0K2</accession>
<name>A0A0H2Y0K2_BURO1</name>
<gene>
    <name evidence="6" type="ordered locus">Bcen_5477</name>
</gene>
<dbReference type="SUPFAM" id="SSF46785">
    <property type="entry name" value="Winged helix' DNA-binding domain"/>
    <property type="match status" value="1"/>
</dbReference>
<comment type="similarity">
    <text evidence="1">Belongs to the LysR transcriptional regulatory family.</text>
</comment>
<dbReference type="SUPFAM" id="SSF53850">
    <property type="entry name" value="Periplasmic binding protein-like II"/>
    <property type="match status" value="1"/>
</dbReference>
<dbReference type="GO" id="GO:0043565">
    <property type="term" value="F:sequence-specific DNA binding"/>
    <property type="evidence" value="ECO:0007669"/>
    <property type="project" value="TreeGrafter"/>
</dbReference>
<dbReference type="Pfam" id="PF00126">
    <property type="entry name" value="HTH_1"/>
    <property type="match status" value="1"/>
</dbReference>
<dbReference type="PANTHER" id="PTHR30537:SF1">
    <property type="entry name" value="HTH-TYPE TRANSCRIPTIONAL REGULATOR PGRR"/>
    <property type="match status" value="1"/>
</dbReference>
<keyword evidence="4" id="KW-0804">Transcription</keyword>
<dbReference type="GO" id="GO:0003700">
    <property type="term" value="F:DNA-binding transcription factor activity"/>
    <property type="evidence" value="ECO:0007669"/>
    <property type="project" value="InterPro"/>
</dbReference>
<dbReference type="HOGENOM" id="CLU_039613_16_1_4"/>
<evidence type="ECO:0000259" key="5">
    <source>
        <dbReference type="PROSITE" id="PS50931"/>
    </source>
</evidence>
<feature type="domain" description="HTH lysR-type" evidence="5">
    <location>
        <begin position="13"/>
        <end position="65"/>
    </location>
</feature>
<dbReference type="FunFam" id="1.10.10.10:FF:000001">
    <property type="entry name" value="LysR family transcriptional regulator"/>
    <property type="match status" value="1"/>
</dbReference>